<dbReference type="Gene3D" id="3.40.640.10">
    <property type="entry name" value="Type I PLP-dependent aspartate aminotransferase-like (Major domain)"/>
    <property type="match status" value="1"/>
</dbReference>
<comment type="catalytic activity">
    <reaction evidence="7">
        <text>(S)-4-amino-5-oxopentanoate = 5-aminolevulinate</text>
        <dbReference type="Rhea" id="RHEA:14265"/>
        <dbReference type="ChEBI" id="CHEBI:57501"/>
        <dbReference type="ChEBI" id="CHEBI:356416"/>
        <dbReference type="EC" id="5.4.3.8"/>
    </reaction>
</comment>
<dbReference type="InterPro" id="IPR005814">
    <property type="entry name" value="Aminotrans_3"/>
</dbReference>
<proteinExistence type="inferred from homology"/>
<dbReference type="GO" id="GO:0030170">
    <property type="term" value="F:pyridoxal phosphate binding"/>
    <property type="evidence" value="ECO:0007669"/>
    <property type="project" value="InterPro"/>
</dbReference>
<evidence type="ECO:0000256" key="4">
    <source>
        <dbReference type="ARBA" id="ARBA00022898"/>
    </source>
</evidence>
<keyword evidence="5 7" id="KW-0413">Isomerase</keyword>
<organism evidence="8 9">
    <name type="scientific">Hymenobacter roseosalivarius DSM 11622</name>
    <dbReference type="NCBI Taxonomy" id="645990"/>
    <lineage>
        <taxon>Bacteria</taxon>
        <taxon>Pseudomonadati</taxon>
        <taxon>Bacteroidota</taxon>
        <taxon>Cytophagia</taxon>
        <taxon>Cytophagales</taxon>
        <taxon>Hymenobacteraceae</taxon>
        <taxon>Hymenobacter</taxon>
    </lineage>
</organism>
<dbReference type="NCBIfam" id="NF000818">
    <property type="entry name" value="PRK00062.1"/>
    <property type="match status" value="1"/>
</dbReference>
<sequence length="442" mass="46902">MNSTSLSPAPKLTLAISEALFSRAKNHIPGGVNSPVRAFRAVGGHPVFMQSAQGAWLTDVDGNKYLDFINSWGPMILGHAPQVVIEAVQAAIPSSLSFGAPTRREVEMAELIKAMVPSIEKVRLVNSGTEATMSAIRVARGYTGRDKIIKFEGCYHGHGDSFLIAAGSGALTLGTPDSPGVTAGVARDTITVPYNDIEATRQAIAANEGQVAALILEPVVGNMGLVAPAEGYLQALRDLCTAHEIVLIFDEVMTGFRLAPGGAQELYGITPDMTTLGKIIGGGMPVGAYGGRQDIMDNVAPAGKVYQAGTLSGNPIATAAGIAQLTYLQQNPALYTELDRITARLADGTRQIAADLGLSYTVNRVGSMFSVFFTDKPVHNLEDAKTSDTEAFGRYFQAMLRRGIYLAPAQYEALFVSTAITDELVDMYLTACQEAMREAHGL</sequence>
<dbReference type="FunFam" id="3.40.640.10:FF:000021">
    <property type="entry name" value="Glutamate-1-semialdehyde 2,1-aminomutase"/>
    <property type="match status" value="1"/>
</dbReference>
<dbReference type="GO" id="GO:0008483">
    <property type="term" value="F:transaminase activity"/>
    <property type="evidence" value="ECO:0007669"/>
    <property type="project" value="InterPro"/>
</dbReference>
<dbReference type="InterPro" id="IPR049704">
    <property type="entry name" value="Aminotrans_3_PPA_site"/>
</dbReference>
<dbReference type="UniPathway" id="UPA00251">
    <property type="reaction ID" value="UER00317"/>
</dbReference>
<dbReference type="PANTHER" id="PTHR43713:SF3">
    <property type="entry name" value="GLUTAMATE-1-SEMIALDEHYDE 2,1-AMINOMUTASE 1, CHLOROPLASTIC-RELATED"/>
    <property type="match status" value="1"/>
</dbReference>
<keyword evidence="7" id="KW-0963">Cytoplasm</keyword>
<dbReference type="EC" id="5.4.3.8" evidence="7"/>
<dbReference type="PANTHER" id="PTHR43713">
    <property type="entry name" value="GLUTAMATE-1-SEMIALDEHYDE 2,1-AMINOMUTASE"/>
    <property type="match status" value="1"/>
</dbReference>
<accession>A0A1W1W4C7</accession>
<comment type="pathway">
    <text evidence="2">Porphyrin-containing compound metabolism; protoporphyrin-IX biosynthesis; 5-aminolevulinate from L-glutamyl-tRNA(Glu): step 2/2.</text>
</comment>
<name>A0A1W1W4C7_9BACT</name>
<comment type="cofactor">
    <cofactor evidence="1 7">
        <name>pyridoxal 5'-phosphate</name>
        <dbReference type="ChEBI" id="CHEBI:597326"/>
    </cofactor>
</comment>
<dbReference type="GO" id="GO:0006782">
    <property type="term" value="P:protoporphyrinogen IX biosynthetic process"/>
    <property type="evidence" value="ECO:0007669"/>
    <property type="project" value="UniProtKB-UniRule"/>
</dbReference>
<dbReference type="SUPFAM" id="SSF53383">
    <property type="entry name" value="PLP-dependent transferases"/>
    <property type="match status" value="1"/>
</dbReference>
<evidence type="ECO:0000256" key="3">
    <source>
        <dbReference type="ARBA" id="ARBA00008981"/>
    </source>
</evidence>
<dbReference type="InterPro" id="IPR015424">
    <property type="entry name" value="PyrdxlP-dep_Trfase"/>
</dbReference>
<dbReference type="AlphaFoldDB" id="A0A1W1W4C7"/>
<dbReference type="CDD" id="cd00610">
    <property type="entry name" value="OAT_like"/>
    <property type="match status" value="1"/>
</dbReference>
<keyword evidence="4 7" id="KW-0663">Pyridoxal phosphate</keyword>
<dbReference type="GO" id="GO:0005737">
    <property type="term" value="C:cytoplasm"/>
    <property type="evidence" value="ECO:0007669"/>
    <property type="project" value="UniProtKB-SubCell"/>
</dbReference>
<protein>
    <recommendedName>
        <fullName evidence="7">Glutamate-1-semialdehyde 2,1-aminomutase</fullName>
        <shortName evidence="7">GSA</shortName>
        <ecNumber evidence="7">5.4.3.8</ecNumber>
    </recommendedName>
    <alternativeName>
        <fullName evidence="7">Glutamate-1-semialdehyde aminotransferase</fullName>
        <shortName evidence="7">GSA-AT</shortName>
    </alternativeName>
</protein>
<dbReference type="InterPro" id="IPR015421">
    <property type="entry name" value="PyrdxlP-dep_Trfase_major"/>
</dbReference>
<keyword evidence="6 7" id="KW-0627">Porphyrin biosynthesis</keyword>
<evidence type="ECO:0000256" key="2">
    <source>
        <dbReference type="ARBA" id="ARBA00004819"/>
    </source>
</evidence>
<dbReference type="EMBL" id="FWWW01000103">
    <property type="protein sequence ID" value="SMC00469.1"/>
    <property type="molecule type" value="Genomic_DNA"/>
</dbReference>
<evidence type="ECO:0000256" key="6">
    <source>
        <dbReference type="ARBA" id="ARBA00023244"/>
    </source>
</evidence>
<feature type="modified residue" description="N6-(pyridoxal phosphate)lysine" evidence="7">
    <location>
        <position position="278"/>
    </location>
</feature>
<gene>
    <name evidence="7" type="primary">hemL</name>
    <name evidence="8" type="ORF">SAMN00120144_3396</name>
</gene>
<evidence type="ECO:0000256" key="7">
    <source>
        <dbReference type="HAMAP-Rule" id="MF_00375"/>
    </source>
</evidence>
<dbReference type="NCBIfam" id="TIGR00713">
    <property type="entry name" value="hemL"/>
    <property type="match status" value="1"/>
</dbReference>
<dbReference type="Pfam" id="PF00202">
    <property type="entry name" value="Aminotran_3"/>
    <property type="match status" value="1"/>
</dbReference>
<comment type="subunit">
    <text evidence="7">Homodimer.</text>
</comment>
<dbReference type="InterPro" id="IPR015422">
    <property type="entry name" value="PyrdxlP-dep_Trfase_small"/>
</dbReference>
<dbReference type="Gene3D" id="3.90.1150.10">
    <property type="entry name" value="Aspartate Aminotransferase, domain 1"/>
    <property type="match status" value="1"/>
</dbReference>
<evidence type="ECO:0000256" key="5">
    <source>
        <dbReference type="ARBA" id="ARBA00023235"/>
    </source>
</evidence>
<dbReference type="STRING" id="645990.SAMN00120144_3396"/>
<evidence type="ECO:0000313" key="8">
    <source>
        <dbReference type="EMBL" id="SMC00469.1"/>
    </source>
</evidence>
<dbReference type="GO" id="GO:0042286">
    <property type="term" value="F:glutamate-1-semialdehyde 2,1-aminomutase activity"/>
    <property type="evidence" value="ECO:0007669"/>
    <property type="project" value="UniProtKB-UniRule"/>
</dbReference>
<dbReference type="Proteomes" id="UP000192266">
    <property type="component" value="Unassembled WGS sequence"/>
</dbReference>
<reference evidence="8 9" key="1">
    <citation type="submission" date="2017-04" db="EMBL/GenBank/DDBJ databases">
        <authorList>
            <person name="Afonso C.L."/>
            <person name="Miller P.J."/>
            <person name="Scott M.A."/>
            <person name="Spackman E."/>
            <person name="Goraichik I."/>
            <person name="Dimitrov K.M."/>
            <person name="Suarez D.L."/>
            <person name="Swayne D.E."/>
        </authorList>
    </citation>
    <scope>NUCLEOTIDE SEQUENCE [LARGE SCALE GENOMIC DNA]</scope>
    <source>
        <strain evidence="8 9">DSM 11622</strain>
    </source>
</reference>
<evidence type="ECO:0000313" key="9">
    <source>
        <dbReference type="Proteomes" id="UP000192266"/>
    </source>
</evidence>
<comment type="similarity">
    <text evidence="3 7">Belongs to the class-III pyridoxal-phosphate-dependent aminotransferase family. HemL subfamily.</text>
</comment>
<dbReference type="PROSITE" id="PS00600">
    <property type="entry name" value="AA_TRANSFER_CLASS_3"/>
    <property type="match status" value="1"/>
</dbReference>
<evidence type="ECO:0000256" key="1">
    <source>
        <dbReference type="ARBA" id="ARBA00001933"/>
    </source>
</evidence>
<comment type="subcellular location">
    <subcellularLocation>
        <location evidence="7">Cytoplasm</location>
    </subcellularLocation>
</comment>
<keyword evidence="9" id="KW-1185">Reference proteome</keyword>
<dbReference type="OrthoDB" id="9762089at2"/>
<dbReference type="InterPro" id="IPR004639">
    <property type="entry name" value="4pyrrol_synth_GluAld_NH2Trfase"/>
</dbReference>
<dbReference type="HAMAP" id="MF_00375">
    <property type="entry name" value="HemL_aminotrans_3"/>
    <property type="match status" value="1"/>
</dbReference>
<dbReference type="RefSeq" id="WP_084447829.1">
    <property type="nucleotide sequence ID" value="NZ_FWWW01000103.1"/>
</dbReference>